<dbReference type="EMBL" id="CP007509">
    <property type="protein sequence ID" value="AHY45029.1"/>
    <property type="molecule type" value="Genomic_DNA"/>
</dbReference>
<evidence type="ECO:0008006" key="3">
    <source>
        <dbReference type="Google" id="ProtNLM"/>
    </source>
</evidence>
<evidence type="ECO:0000313" key="1">
    <source>
        <dbReference type="EMBL" id="AHY45029.1"/>
    </source>
</evidence>
<dbReference type="Proteomes" id="UP000025238">
    <property type="component" value="Chromosome"/>
</dbReference>
<dbReference type="PATRIC" id="fig|316.97.peg.4423"/>
<name>A0A023WZ05_STUST</name>
<organism evidence="1 2">
    <name type="scientific">Stutzerimonas stutzeri</name>
    <name type="common">Pseudomonas stutzeri</name>
    <dbReference type="NCBI Taxonomy" id="316"/>
    <lineage>
        <taxon>Bacteria</taxon>
        <taxon>Pseudomonadati</taxon>
        <taxon>Pseudomonadota</taxon>
        <taxon>Gammaproteobacteria</taxon>
        <taxon>Pseudomonadales</taxon>
        <taxon>Pseudomonadaceae</taxon>
        <taxon>Stutzerimonas</taxon>
    </lineage>
</organism>
<evidence type="ECO:0000313" key="2">
    <source>
        <dbReference type="Proteomes" id="UP000025238"/>
    </source>
</evidence>
<sequence length="184" mass="20460">MAELRTQLREATAALHAQVDAAFSGFALDQPDDYRRFLRAHSRVLSATEVALERAGFAELLDDWPMRVRRHSLLADLEELECRAPAPLQAPRISGIASCWGVAYVLEGSRLGGRVLARRIRQADPNAPVRYLEHGDVARLWPTFLSQLELAAPGCAWDPMLAAAQSTFRLFADAALLERDCEYS</sequence>
<dbReference type="CDD" id="cd19166">
    <property type="entry name" value="HemeO-bac"/>
    <property type="match status" value="1"/>
</dbReference>
<proteinExistence type="predicted"/>
<dbReference type="KEGG" id="pstu:UIB01_22095"/>
<accession>A0A023WZ05</accession>
<reference evidence="1 2" key="1">
    <citation type="submission" date="2014-03" db="EMBL/GenBank/DDBJ databases">
        <title>Complete genome sequence of Pseudomonas stutzeri 19SMN4.</title>
        <authorList>
            <person name="Brunet-Galmes I."/>
            <person name="Nogales B."/>
            <person name="Busquets A."/>
            <person name="Pena A."/>
            <person name="Gomila M."/>
            <person name="Garcia-Valdes E."/>
            <person name="Lalucat J."/>
            <person name="Bennasar A."/>
            <person name="Bosch R."/>
        </authorList>
    </citation>
    <scope>NUCLEOTIDE SEQUENCE [LARGE SCALE GENOMIC DNA]</scope>
    <source>
        <strain evidence="1 2">19SMN4</strain>
    </source>
</reference>
<protein>
    <recommendedName>
        <fullName evidence="3">Heme oxygenase</fullName>
    </recommendedName>
</protein>
<dbReference type="AlphaFoldDB" id="A0A023WZ05"/>
<dbReference type="Gene3D" id="1.20.910.10">
    <property type="entry name" value="Heme oxygenase-like"/>
    <property type="match status" value="1"/>
</dbReference>
<dbReference type="OrthoDB" id="114943at2"/>
<dbReference type="InterPro" id="IPR016084">
    <property type="entry name" value="Haem_Oase-like_multi-hlx"/>
</dbReference>
<gene>
    <name evidence="1" type="ORF">UIB01_22095</name>
</gene>
<dbReference type="SUPFAM" id="SSF48613">
    <property type="entry name" value="Heme oxygenase-like"/>
    <property type="match status" value="1"/>
</dbReference>